<organism evidence="1 2">
    <name type="scientific">Oryza sativa subsp. japonica</name>
    <name type="common">Rice</name>
    <dbReference type="NCBI Taxonomy" id="39947"/>
    <lineage>
        <taxon>Eukaryota</taxon>
        <taxon>Viridiplantae</taxon>
        <taxon>Streptophyta</taxon>
        <taxon>Embryophyta</taxon>
        <taxon>Tracheophyta</taxon>
        <taxon>Spermatophyta</taxon>
        <taxon>Magnoliopsida</taxon>
        <taxon>Liliopsida</taxon>
        <taxon>Poales</taxon>
        <taxon>Poaceae</taxon>
        <taxon>BOP clade</taxon>
        <taxon>Oryzoideae</taxon>
        <taxon>Oryzeae</taxon>
        <taxon>Oryzinae</taxon>
        <taxon>Oryza</taxon>
        <taxon>Oryza sativa</taxon>
    </lineage>
</organism>
<dbReference type="PaxDb" id="39947-A0A0P0WJC4"/>
<sequence>MEVPRQRAEVGWRRHTGTPRTVVEIEVGWMEMPRWRVDAPRQDRGMKAPRQHTALALAPGGTMEVEARGEGSRVRWDWGMDGGGGPLWRLWLGVGLAGWVCGQWKHGEA</sequence>
<proteinExistence type="predicted"/>
<keyword evidence="2" id="KW-1185">Reference proteome</keyword>
<evidence type="ECO:0000313" key="2">
    <source>
        <dbReference type="Proteomes" id="UP000059680"/>
    </source>
</evidence>
<reference evidence="1 2" key="3">
    <citation type="journal article" date="2013" name="Rice">
        <title>Improvement of the Oryza sativa Nipponbare reference genome using next generation sequence and optical map data.</title>
        <authorList>
            <person name="Kawahara Y."/>
            <person name="de la Bastide M."/>
            <person name="Hamilton J.P."/>
            <person name="Kanamori H."/>
            <person name="McCombie W.R."/>
            <person name="Ouyang S."/>
            <person name="Schwartz D.C."/>
            <person name="Tanaka T."/>
            <person name="Wu J."/>
            <person name="Zhou S."/>
            <person name="Childs K.L."/>
            <person name="Davidson R.M."/>
            <person name="Lin H."/>
            <person name="Quesada-Ocampo L."/>
            <person name="Vaillancourt B."/>
            <person name="Sakai H."/>
            <person name="Lee S.S."/>
            <person name="Kim J."/>
            <person name="Numa H."/>
            <person name="Itoh T."/>
            <person name="Buell C.R."/>
            <person name="Matsumoto T."/>
        </authorList>
    </citation>
    <scope>NUCLEOTIDE SEQUENCE [LARGE SCALE GENOMIC DNA]</scope>
    <source>
        <strain evidence="2">cv. Nipponbare</strain>
    </source>
</reference>
<dbReference type="AlphaFoldDB" id="A0A0P0WJC4"/>
<reference evidence="1 2" key="2">
    <citation type="journal article" date="2013" name="Plant Cell Physiol.">
        <title>Rice Annotation Project Database (RAP-DB): an integrative and interactive database for rice genomics.</title>
        <authorList>
            <person name="Sakai H."/>
            <person name="Lee S.S."/>
            <person name="Tanaka T."/>
            <person name="Numa H."/>
            <person name="Kim J."/>
            <person name="Kawahara Y."/>
            <person name="Wakimoto H."/>
            <person name="Yang C.C."/>
            <person name="Iwamoto M."/>
            <person name="Abe T."/>
            <person name="Yamada Y."/>
            <person name="Muto A."/>
            <person name="Inokuchi H."/>
            <person name="Ikemura T."/>
            <person name="Matsumoto T."/>
            <person name="Sasaki T."/>
            <person name="Itoh T."/>
        </authorList>
    </citation>
    <scope>NUCLEOTIDE SEQUENCE [LARGE SCALE GENOMIC DNA]</scope>
    <source>
        <strain evidence="2">cv. Nipponbare</strain>
    </source>
</reference>
<dbReference type="EMBL" id="AP014961">
    <property type="protein sequence ID" value="BAS92836.1"/>
    <property type="molecule type" value="Genomic_DNA"/>
</dbReference>
<evidence type="ECO:0000313" key="1">
    <source>
        <dbReference type="EMBL" id="BAS92836.1"/>
    </source>
</evidence>
<protein>
    <submittedName>
        <fullName evidence="1">Os05g0216133 protein</fullName>
    </submittedName>
</protein>
<accession>A0A0P0WJC4</accession>
<dbReference type="InParanoid" id="A0A0P0WJC4"/>
<dbReference type="Proteomes" id="UP000059680">
    <property type="component" value="Chromosome 5"/>
</dbReference>
<gene>
    <name evidence="1" type="ordered locus">Os05g0216133</name>
    <name evidence="1" type="ORF">OSNPB_050216133</name>
</gene>
<name>A0A0P0WJC4_ORYSJ</name>
<reference evidence="2" key="1">
    <citation type="journal article" date="2005" name="Nature">
        <title>The map-based sequence of the rice genome.</title>
        <authorList>
            <consortium name="International rice genome sequencing project (IRGSP)"/>
            <person name="Matsumoto T."/>
            <person name="Wu J."/>
            <person name="Kanamori H."/>
            <person name="Katayose Y."/>
            <person name="Fujisawa M."/>
            <person name="Namiki N."/>
            <person name="Mizuno H."/>
            <person name="Yamamoto K."/>
            <person name="Antonio B.A."/>
            <person name="Baba T."/>
            <person name="Sakata K."/>
            <person name="Nagamura Y."/>
            <person name="Aoki H."/>
            <person name="Arikawa K."/>
            <person name="Arita K."/>
            <person name="Bito T."/>
            <person name="Chiden Y."/>
            <person name="Fujitsuka N."/>
            <person name="Fukunaka R."/>
            <person name="Hamada M."/>
            <person name="Harada C."/>
            <person name="Hayashi A."/>
            <person name="Hijishita S."/>
            <person name="Honda M."/>
            <person name="Hosokawa S."/>
            <person name="Ichikawa Y."/>
            <person name="Idonuma A."/>
            <person name="Iijima M."/>
            <person name="Ikeda M."/>
            <person name="Ikeno M."/>
            <person name="Ito K."/>
            <person name="Ito S."/>
            <person name="Ito T."/>
            <person name="Ito Y."/>
            <person name="Ito Y."/>
            <person name="Iwabuchi A."/>
            <person name="Kamiya K."/>
            <person name="Karasawa W."/>
            <person name="Kurita K."/>
            <person name="Katagiri S."/>
            <person name="Kikuta A."/>
            <person name="Kobayashi H."/>
            <person name="Kobayashi N."/>
            <person name="Machita K."/>
            <person name="Maehara T."/>
            <person name="Masukawa M."/>
            <person name="Mizubayashi T."/>
            <person name="Mukai Y."/>
            <person name="Nagasaki H."/>
            <person name="Nagata Y."/>
            <person name="Naito S."/>
            <person name="Nakashima M."/>
            <person name="Nakama Y."/>
            <person name="Nakamichi Y."/>
            <person name="Nakamura M."/>
            <person name="Meguro A."/>
            <person name="Negishi M."/>
            <person name="Ohta I."/>
            <person name="Ohta T."/>
            <person name="Okamoto M."/>
            <person name="Ono N."/>
            <person name="Saji S."/>
            <person name="Sakaguchi M."/>
            <person name="Sakai K."/>
            <person name="Shibata M."/>
            <person name="Shimokawa T."/>
            <person name="Song J."/>
            <person name="Takazaki Y."/>
            <person name="Terasawa K."/>
            <person name="Tsugane M."/>
            <person name="Tsuji K."/>
            <person name="Ueda S."/>
            <person name="Waki K."/>
            <person name="Yamagata H."/>
            <person name="Yamamoto M."/>
            <person name="Yamamoto S."/>
            <person name="Yamane H."/>
            <person name="Yoshiki S."/>
            <person name="Yoshihara R."/>
            <person name="Yukawa K."/>
            <person name="Zhong H."/>
            <person name="Yano M."/>
            <person name="Yuan Q."/>
            <person name="Ouyang S."/>
            <person name="Liu J."/>
            <person name="Jones K.M."/>
            <person name="Gansberger K."/>
            <person name="Moffat K."/>
            <person name="Hill J."/>
            <person name="Bera J."/>
            <person name="Fadrosh D."/>
            <person name="Jin S."/>
            <person name="Johri S."/>
            <person name="Kim M."/>
            <person name="Overton L."/>
            <person name="Reardon M."/>
            <person name="Tsitrin T."/>
            <person name="Vuong H."/>
            <person name="Weaver B."/>
            <person name="Ciecko A."/>
            <person name="Tallon L."/>
            <person name="Jackson J."/>
            <person name="Pai G."/>
            <person name="Aken S.V."/>
            <person name="Utterback T."/>
            <person name="Reidmuller S."/>
            <person name="Feldblyum T."/>
            <person name="Hsiao J."/>
            <person name="Zismann V."/>
            <person name="Iobst S."/>
            <person name="de Vazeille A.R."/>
            <person name="Buell C.R."/>
            <person name="Ying K."/>
            <person name="Li Y."/>
            <person name="Lu T."/>
            <person name="Huang Y."/>
            <person name="Zhao Q."/>
            <person name="Feng Q."/>
            <person name="Zhang L."/>
            <person name="Zhu J."/>
            <person name="Weng Q."/>
            <person name="Mu J."/>
            <person name="Lu Y."/>
            <person name="Fan D."/>
            <person name="Liu Y."/>
            <person name="Guan J."/>
            <person name="Zhang Y."/>
            <person name="Yu S."/>
            <person name="Liu X."/>
            <person name="Zhang Y."/>
            <person name="Hong G."/>
            <person name="Han B."/>
            <person name="Choisne N."/>
            <person name="Demange N."/>
            <person name="Orjeda G."/>
            <person name="Samain S."/>
            <person name="Cattolico L."/>
            <person name="Pelletier E."/>
            <person name="Couloux A."/>
            <person name="Segurens B."/>
            <person name="Wincker P."/>
            <person name="D'Hont A."/>
            <person name="Scarpelli C."/>
            <person name="Weissenbach J."/>
            <person name="Salanoubat M."/>
            <person name="Quetier F."/>
            <person name="Yu Y."/>
            <person name="Kim H.R."/>
            <person name="Rambo T."/>
            <person name="Currie J."/>
            <person name="Collura K."/>
            <person name="Luo M."/>
            <person name="Yang T."/>
            <person name="Ammiraju J.S.S."/>
            <person name="Engler F."/>
            <person name="Soderlund C."/>
            <person name="Wing R.A."/>
            <person name="Palmer L.E."/>
            <person name="de la Bastide M."/>
            <person name="Spiegel L."/>
            <person name="Nascimento L."/>
            <person name="Zutavern T."/>
            <person name="O'Shaughnessy A."/>
            <person name="Dike S."/>
            <person name="Dedhia N."/>
            <person name="Preston R."/>
            <person name="Balija V."/>
            <person name="McCombie W.R."/>
            <person name="Chow T."/>
            <person name="Chen H."/>
            <person name="Chung M."/>
            <person name="Chen C."/>
            <person name="Shaw J."/>
            <person name="Wu H."/>
            <person name="Hsiao K."/>
            <person name="Chao Y."/>
            <person name="Chu M."/>
            <person name="Cheng C."/>
            <person name="Hour A."/>
            <person name="Lee P."/>
            <person name="Lin S."/>
            <person name="Lin Y."/>
            <person name="Liou J."/>
            <person name="Liu S."/>
            <person name="Hsing Y."/>
            <person name="Raghuvanshi S."/>
            <person name="Mohanty A."/>
            <person name="Bharti A.K."/>
            <person name="Gaur A."/>
            <person name="Gupta V."/>
            <person name="Kumar D."/>
            <person name="Ravi V."/>
            <person name="Vij S."/>
            <person name="Kapur A."/>
            <person name="Khurana P."/>
            <person name="Khurana P."/>
            <person name="Khurana J.P."/>
            <person name="Tyagi A.K."/>
            <person name="Gaikwad K."/>
            <person name="Singh A."/>
            <person name="Dalal V."/>
            <person name="Srivastava S."/>
            <person name="Dixit A."/>
            <person name="Pal A.K."/>
            <person name="Ghazi I.A."/>
            <person name="Yadav M."/>
            <person name="Pandit A."/>
            <person name="Bhargava A."/>
            <person name="Sureshbabu K."/>
            <person name="Batra K."/>
            <person name="Sharma T.R."/>
            <person name="Mohapatra T."/>
            <person name="Singh N.K."/>
            <person name="Messing J."/>
            <person name="Nelson A.B."/>
            <person name="Fuks G."/>
            <person name="Kavchok S."/>
            <person name="Keizer G."/>
            <person name="Linton E."/>
            <person name="Llaca V."/>
            <person name="Song R."/>
            <person name="Tanyolac B."/>
            <person name="Young S."/>
            <person name="Ho-Il K."/>
            <person name="Hahn J.H."/>
            <person name="Sangsakoo G."/>
            <person name="Vanavichit A."/>
            <person name="de Mattos Luiz.A.T."/>
            <person name="Zimmer P.D."/>
            <person name="Malone G."/>
            <person name="Dellagostin O."/>
            <person name="de Oliveira A.C."/>
            <person name="Bevan M."/>
            <person name="Bancroft I."/>
            <person name="Minx P."/>
            <person name="Cordum H."/>
            <person name="Wilson R."/>
            <person name="Cheng Z."/>
            <person name="Jin W."/>
            <person name="Jiang J."/>
            <person name="Leong S.A."/>
            <person name="Iwama H."/>
            <person name="Gojobori T."/>
            <person name="Itoh T."/>
            <person name="Niimura Y."/>
            <person name="Fujii Y."/>
            <person name="Habara T."/>
            <person name="Sakai H."/>
            <person name="Sato Y."/>
            <person name="Wilson G."/>
            <person name="Kumar K."/>
            <person name="McCouch S."/>
            <person name="Juretic N."/>
            <person name="Hoen D."/>
            <person name="Wright S."/>
            <person name="Bruskiewich R."/>
            <person name="Bureau T."/>
            <person name="Miyao A."/>
            <person name="Hirochika H."/>
            <person name="Nishikawa T."/>
            <person name="Kadowaki K."/>
            <person name="Sugiura M."/>
            <person name="Burr B."/>
            <person name="Sasaki T."/>
        </authorList>
    </citation>
    <scope>NUCLEOTIDE SEQUENCE [LARGE SCALE GENOMIC DNA]</scope>
    <source>
        <strain evidence="2">cv. Nipponbare</strain>
    </source>
</reference>